<dbReference type="CDD" id="cd01647">
    <property type="entry name" value="RT_LTR"/>
    <property type="match status" value="1"/>
</dbReference>
<name>A0A813TTY2_9BILA</name>
<gene>
    <name evidence="2" type="ORF">GPM918_LOCUS4205</name>
    <name evidence="3" type="ORF">SRO942_LOCUS4205</name>
</gene>
<proteinExistence type="predicted"/>
<dbReference type="Gene3D" id="3.30.70.270">
    <property type="match status" value="1"/>
</dbReference>
<sequence length="294" mass="33096">MHEAKEENNSSSVVKQESPRPAPKEGQKHMPNYITEKKFDRYIEKVWKRLLKQDPIAKFIADSKLGFKEDEYIGEEDFGSCFMLSSAQNPAVYERLDPPNDITIHSLQKATDAAVFPLVTPPSNVDTADKLLKPSTDTIDIPGDWLAKLDLTSAGLTFDQENRLRQLLSNYPDIFSSKPGRTDVVRHHIDVGDSKPIKQGPYRLLNPERKVEYSNQTTEMLQNDIAGPSFGPWGSPVTLVPKKDGSLRFCIDFRKLNDITIKDTYPIPRIDDTLDALKSAKYFSTLDLLGLLAG</sequence>
<dbReference type="OrthoDB" id="6783748at2759"/>
<evidence type="ECO:0000256" key="1">
    <source>
        <dbReference type="SAM" id="MobiDB-lite"/>
    </source>
</evidence>
<keyword evidence="4" id="KW-1185">Reference proteome</keyword>
<reference evidence="2" key="1">
    <citation type="submission" date="2021-02" db="EMBL/GenBank/DDBJ databases">
        <authorList>
            <person name="Nowell W R."/>
        </authorList>
    </citation>
    <scope>NUCLEOTIDE SEQUENCE</scope>
</reference>
<dbReference type="Proteomes" id="UP000663829">
    <property type="component" value="Unassembled WGS sequence"/>
</dbReference>
<dbReference type="PANTHER" id="PTHR24559:SF444">
    <property type="entry name" value="REVERSE TRANSCRIPTASE DOMAIN-CONTAINING PROTEIN"/>
    <property type="match status" value="1"/>
</dbReference>
<dbReference type="EMBL" id="CAJOBC010000557">
    <property type="protein sequence ID" value="CAF3600317.1"/>
    <property type="molecule type" value="Genomic_DNA"/>
</dbReference>
<evidence type="ECO:0000313" key="2">
    <source>
        <dbReference type="EMBL" id="CAF0814375.1"/>
    </source>
</evidence>
<evidence type="ECO:0008006" key="5">
    <source>
        <dbReference type="Google" id="ProtNLM"/>
    </source>
</evidence>
<dbReference type="Gene3D" id="3.10.10.10">
    <property type="entry name" value="HIV Type 1 Reverse Transcriptase, subunit A, domain 1"/>
    <property type="match status" value="1"/>
</dbReference>
<dbReference type="InterPro" id="IPR053134">
    <property type="entry name" value="RNA-dir_DNA_polymerase"/>
</dbReference>
<protein>
    <recommendedName>
        <fullName evidence="5">Reverse transcriptase domain-containing protein</fullName>
    </recommendedName>
</protein>
<accession>A0A813TTY2</accession>
<evidence type="ECO:0000313" key="4">
    <source>
        <dbReference type="Proteomes" id="UP000663829"/>
    </source>
</evidence>
<evidence type="ECO:0000313" key="3">
    <source>
        <dbReference type="EMBL" id="CAF3600317.1"/>
    </source>
</evidence>
<comment type="caution">
    <text evidence="2">The sequence shown here is derived from an EMBL/GenBank/DDBJ whole genome shotgun (WGS) entry which is preliminary data.</text>
</comment>
<dbReference type="InterPro" id="IPR043502">
    <property type="entry name" value="DNA/RNA_pol_sf"/>
</dbReference>
<dbReference type="InterPro" id="IPR043128">
    <property type="entry name" value="Rev_trsase/Diguanyl_cyclase"/>
</dbReference>
<dbReference type="EMBL" id="CAJNOQ010000557">
    <property type="protein sequence ID" value="CAF0814375.1"/>
    <property type="molecule type" value="Genomic_DNA"/>
</dbReference>
<dbReference type="PANTHER" id="PTHR24559">
    <property type="entry name" value="TRANSPOSON TY3-I GAG-POL POLYPROTEIN"/>
    <property type="match status" value="1"/>
</dbReference>
<dbReference type="AlphaFoldDB" id="A0A813TTY2"/>
<dbReference type="Proteomes" id="UP000681722">
    <property type="component" value="Unassembled WGS sequence"/>
</dbReference>
<organism evidence="2 4">
    <name type="scientific">Didymodactylos carnosus</name>
    <dbReference type="NCBI Taxonomy" id="1234261"/>
    <lineage>
        <taxon>Eukaryota</taxon>
        <taxon>Metazoa</taxon>
        <taxon>Spiralia</taxon>
        <taxon>Gnathifera</taxon>
        <taxon>Rotifera</taxon>
        <taxon>Eurotatoria</taxon>
        <taxon>Bdelloidea</taxon>
        <taxon>Philodinida</taxon>
        <taxon>Philodinidae</taxon>
        <taxon>Didymodactylos</taxon>
    </lineage>
</organism>
<feature type="region of interest" description="Disordered" evidence="1">
    <location>
        <begin position="1"/>
        <end position="31"/>
    </location>
</feature>
<dbReference type="SUPFAM" id="SSF56672">
    <property type="entry name" value="DNA/RNA polymerases"/>
    <property type="match status" value="1"/>
</dbReference>